<name>A0ABQ6N2L8_9STRA</name>
<keyword evidence="8" id="KW-1185">Reference proteome</keyword>
<evidence type="ECO:0000256" key="4">
    <source>
        <dbReference type="SAM" id="MobiDB-lite"/>
    </source>
</evidence>
<feature type="compositionally biased region" description="Pro residues" evidence="4">
    <location>
        <begin position="70"/>
        <end position="80"/>
    </location>
</feature>
<dbReference type="PANTHER" id="PTHR46332:SF5">
    <property type="entry name" value="ASPARTATE BETA-HYDROXYLASE DOMAIN CONTAINING 2"/>
    <property type="match status" value="1"/>
</dbReference>
<evidence type="ECO:0000259" key="6">
    <source>
        <dbReference type="Pfam" id="PF05118"/>
    </source>
</evidence>
<sequence>MQPSPLLLLLLLLALPAAPFLPKPPSCRPPAELGAKRRPAAKSGKGFGAPVTAPPAAPPAASKKARKKGPPAPPQPPSPPLSYSSAVSSALSQISSSPNLYSAPSPPTLQFFELLPALLDSRFPPLPRVAEFLRLHLLLSHASDPGEKAGLLPPEYKRSPRPLQDLHAFFPLPPPPPFLPNSAHPIAAALEAAAPAIRAEFAALRAHDPGAFRPLTNLNEGCGWSTLLTHENGARRPSFPYRLVPSTLALLESLPIAGRIAGFSRQAPLSGIPPHSDGNNAWLTVQLCLSCATAEGEVPYIENCGERRYYRPGEALLYDTTYEHHTRNPSPTEERVVLHVDFWNELEMTRGEIEACQYVYEMRGKFEAAEAG</sequence>
<comment type="similarity">
    <text evidence="1">Belongs to the aspartyl/asparaginyl beta-hydroxylase family.</text>
</comment>
<feature type="chain" id="PRO_5046418469" description="Aspartyl/asparaginy/proline hydroxylase domain-containing protein" evidence="5">
    <location>
        <begin position="20"/>
        <end position="372"/>
    </location>
</feature>
<organism evidence="7 8">
    <name type="scientific">Tetraparma gracilis</name>
    <dbReference type="NCBI Taxonomy" id="2962635"/>
    <lineage>
        <taxon>Eukaryota</taxon>
        <taxon>Sar</taxon>
        <taxon>Stramenopiles</taxon>
        <taxon>Ochrophyta</taxon>
        <taxon>Bolidophyceae</taxon>
        <taxon>Parmales</taxon>
        <taxon>Triparmaceae</taxon>
        <taxon>Tetraparma</taxon>
    </lineage>
</organism>
<dbReference type="InterPro" id="IPR007803">
    <property type="entry name" value="Asp/Arg/Pro-Hydrxlase"/>
</dbReference>
<protein>
    <recommendedName>
        <fullName evidence="6">Aspartyl/asparaginy/proline hydroxylase domain-containing protein</fullName>
    </recommendedName>
</protein>
<evidence type="ECO:0000256" key="5">
    <source>
        <dbReference type="SAM" id="SignalP"/>
    </source>
</evidence>
<gene>
    <name evidence="7" type="ORF">TeGR_g13433</name>
</gene>
<dbReference type="InterPro" id="IPR051821">
    <property type="entry name" value="Asp/Asn_beta-hydroxylase"/>
</dbReference>
<dbReference type="Gene3D" id="2.60.120.330">
    <property type="entry name" value="B-lactam Antibiotic, Isopenicillin N Synthase, Chain"/>
    <property type="match status" value="1"/>
</dbReference>
<keyword evidence="5" id="KW-0732">Signal</keyword>
<feature type="domain" description="Aspartyl/asparaginy/proline hydroxylase" evidence="6">
    <location>
        <begin position="192"/>
        <end position="344"/>
    </location>
</feature>
<dbReference type="EMBL" id="BRYB01003530">
    <property type="protein sequence ID" value="GMI38313.1"/>
    <property type="molecule type" value="Genomic_DNA"/>
</dbReference>
<dbReference type="Proteomes" id="UP001165060">
    <property type="component" value="Unassembled WGS sequence"/>
</dbReference>
<feature type="signal peptide" evidence="5">
    <location>
        <begin position="1"/>
        <end position="19"/>
    </location>
</feature>
<comment type="caution">
    <text evidence="7">The sequence shown here is derived from an EMBL/GenBank/DDBJ whole genome shotgun (WGS) entry which is preliminary data.</text>
</comment>
<evidence type="ECO:0000256" key="2">
    <source>
        <dbReference type="ARBA" id="ARBA00022964"/>
    </source>
</evidence>
<keyword evidence="3" id="KW-0560">Oxidoreductase</keyword>
<proteinExistence type="inferred from homology"/>
<evidence type="ECO:0000313" key="8">
    <source>
        <dbReference type="Proteomes" id="UP001165060"/>
    </source>
</evidence>
<reference evidence="7 8" key="1">
    <citation type="journal article" date="2023" name="Commun. Biol.">
        <title>Genome analysis of Parmales, the sister group of diatoms, reveals the evolutionary specialization of diatoms from phago-mixotrophs to photoautotrophs.</title>
        <authorList>
            <person name="Ban H."/>
            <person name="Sato S."/>
            <person name="Yoshikawa S."/>
            <person name="Yamada K."/>
            <person name="Nakamura Y."/>
            <person name="Ichinomiya M."/>
            <person name="Sato N."/>
            <person name="Blanc-Mathieu R."/>
            <person name="Endo H."/>
            <person name="Kuwata A."/>
            <person name="Ogata H."/>
        </authorList>
    </citation>
    <scope>NUCLEOTIDE SEQUENCE [LARGE SCALE GENOMIC DNA]</scope>
</reference>
<evidence type="ECO:0000256" key="3">
    <source>
        <dbReference type="ARBA" id="ARBA00023002"/>
    </source>
</evidence>
<evidence type="ECO:0000313" key="7">
    <source>
        <dbReference type="EMBL" id="GMI38313.1"/>
    </source>
</evidence>
<dbReference type="PANTHER" id="PTHR46332">
    <property type="entry name" value="ASPARTATE BETA-HYDROXYLASE DOMAIN-CONTAINING PROTEIN 2"/>
    <property type="match status" value="1"/>
</dbReference>
<keyword evidence="2" id="KW-0223">Dioxygenase</keyword>
<dbReference type="InterPro" id="IPR027443">
    <property type="entry name" value="IPNS-like_sf"/>
</dbReference>
<dbReference type="Pfam" id="PF05118">
    <property type="entry name" value="Asp_Arg_Hydrox"/>
    <property type="match status" value="1"/>
</dbReference>
<evidence type="ECO:0000256" key="1">
    <source>
        <dbReference type="ARBA" id="ARBA00007730"/>
    </source>
</evidence>
<feature type="region of interest" description="Disordered" evidence="4">
    <location>
        <begin position="22"/>
        <end position="85"/>
    </location>
</feature>
<accession>A0ABQ6N2L8</accession>